<dbReference type="AlphaFoldDB" id="A0A9D4BSK6"/>
<reference evidence="1" key="2">
    <citation type="submission" date="2020-11" db="EMBL/GenBank/DDBJ databases">
        <authorList>
            <person name="McCartney M.A."/>
            <person name="Auch B."/>
            <person name="Kono T."/>
            <person name="Mallez S."/>
            <person name="Becker A."/>
            <person name="Gohl D.M."/>
            <person name="Silverstein K.A.T."/>
            <person name="Koren S."/>
            <person name="Bechman K.B."/>
            <person name="Herman A."/>
            <person name="Abrahante J.E."/>
            <person name="Garbe J."/>
        </authorList>
    </citation>
    <scope>NUCLEOTIDE SEQUENCE</scope>
    <source>
        <strain evidence="1">Duluth1</strain>
        <tissue evidence="1">Whole animal</tissue>
    </source>
</reference>
<comment type="caution">
    <text evidence="1">The sequence shown here is derived from an EMBL/GenBank/DDBJ whole genome shotgun (WGS) entry which is preliminary data.</text>
</comment>
<dbReference type="EMBL" id="JAIWYP010000014">
    <property type="protein sequence ID" value="KAH3706714.1"/>
    <property type="molecule type" value="Genomic_DNA"/>
</dbReference>
<sequence>MYFHDYQRLTAVCFTDLLGGSFFTITDVTAGFPARHLPRLSVNETKVCTNATIYSPLAIRVDAPSTLVYMGEFAFRLLFT</sequence>
<reference evidence="1" key="1">
    <citation type="journal article" date="2019" name="bioRxiv">
        <title>The Genome of the Zebra Mussel, Dreissena polymorpha: A Resource for Invasive Species Research.</title>
        <authorList>
            <person name="McCartney M.A."/>
            <person name="Auch B."/>
            <person name="Kono T."/>
            <person name="Mallez S."/>
            <person name="Zhang Y."/>
            <person name="Obille A."/>
            <person name="Becker A."/>
            <person name="Abrahante J.E."/>
            <person name="Garbe J."/>
            <person name="Badalamenti J.P."/>
            <person name="Herman A."/>
            <person name="Mangelson H."/>
            <person name="Liachko I."/>
            <person name="Sullivan S."/>
            <person name="Sone E.D."/>
            <person name="Koren S."/>
            <person name="Silverstein K.A.T."/>
            <person name="Beckman K.B."/>
            <person name="Gohl D.M."/>
        </authorList>
    </citation>
    <scope>NUCLEOTIDE SEQUENCE</scope>
    <source>
        <strain evidence="1">Duluth1</strain>
        <tissue evidence="1">Whole animal</tissue>
    </source>
</reference>
<dbReference type="Proteomes" id="UP000828390">
    <property type="component" value="Unassembled WGS sequence"/>
</dbReference>
<accession>A0A9D4BSK6</accession>
<proteinExistence type="predicted"/>
<organism evidence="1 2">
    <name type="scientific">Dreissena polymorpha</name>
    <name type="common">Zebra mussel</name>
    <name type="synonym">Mytilus polymorpha</name>
    <dbReference type="NCBI Taxonomy" id="45954"/>
    <lineage>
        <taxon>Eukaryota</taxon>
        <taxon>Metazoa</taxon>
        <taxon>Spiralia</taxon>
        <taxon>Lophotrochozoa</taxon>
        <taxon>Mollusca</taxon>
        <taxon>Bivalvia</taxon>
        <taxon>Autobranchia</taxon>
        <taxon>Heteroconchia</taxon>
        <taxon>Euheterodonta</taxon>
        <taxon>Imparidentia</taxon>
        <taxon>Neoheterodontei</taxon>
        <taxon>Myida</taxon>
        <taxon>Dreissenoidea</taxon>
        <taxon>Dreissenidae</taxon>
        <taxon>Dreissena</taxon>
    </lineage>
</organism>
<protein>
    <submittedName>
        <fullName evidence="1">Uncharacterized protein</fullName>
    </submittedName>
</protein>
<keyword evidence="2" id="KW-1185">Reference proteome</keyword>
<name>A0A9D4BSK6_DREPO</name>
<gene>
    <name evidence="1" type="ORF">DPMN_066102</name>
</gene>
<evidence type="ECO:0000313" key="2">
    <source>
        <dbReference type="Proteomes" id="UP000828390"/>
    </source>
</evidence>
<evidence type="ECO:0000313" key="1">
    <source>
        <dbReference type="EMBL" id="KAH3706714.1"/>
    </source>
</evidence>